<gene>
    <name evidence="1" type="ORF">BDD16_001096</name>
</gene>
<keyword evidence="2" id="KW-1185">Reference proteome</keyword>
<dbReference type="RefSeq" id="WP_179633033.1">
    <property type="nucleotide sequence ID" value="NZ_JACCFH010000001.1"/>
</dbReference>
<dbReference type="EMBL" id="JACCFH010000001">
    <property type="protein sequence ID" value="NYG32110.1"/>
    <property type="molecule type" value="Genomic_DNA"/>
</dbReference>
<name>A0A7Y9QVD2_9BURK</name>
<accession>A0A7Y9QVD2</accession>
<protein>
    <submittedName>
        <fullName evidence="1">Uncharacterized protein</fullName>
    </submittedName>
</protein>
<dbReference type="AlphaFoldDB" id="A0A7Y9QVD2"/>
<reference evidence="1 2" key="1">
    <citation type="submission" date="2020-07" db="EMBL/GenBank/DDBJ databases">
        <title>Genomic Encyclopedia of Archaeal and Bacterial Type Strains, Phase II (KMG-II): from individual species to whole genera.</title>
        <authorList>
            <person name="Goeker M."/>
        </authorList>
    </citation>
    <scope>NUCLEOTIDE SEQUENCE [LARGE SCALE GENOMIC DNA]</scope>
    <source>
        <strain evidence="1 2">DSM 21226</strain>
    </source>
</reference>
<organism evidence="1 2">
    <name type="scientific">Sphaerotilus montanus</name>
    <dbReference type="NCBI Taxonomy" id="522889"/>
    <lineage>
        <taxon>Bacteria</taxon>
        <taxon>Pseudomonadati</taxon>
        <taxon>Pseudomonadota</taxon>
        <taxon>Betaproteobacteria</taxon>
        <taxon>Burkholderiales</taxon>
        <taxon>Sphaerotilaceae</taxon>
        <taxon>Sphaerotilus</taxon>
    </lineage>
</organism>
<dbReference type="Proteomes" id="UP000518288">
    <property type="component" value="Unassembled WGS sequence"/>
</dbReference>
<sequence>MYLSECAIVSEIEEVVNDDCRIDVGSKERPNNTDIFRNEGIRSVAWLNSHQLSDPRIEHRIKCVVGYLFGKFKGASSKVVREISSKELRSELVFGEGKSTRELQDCLLLRVGKYVKGKKNNRYKLELSEFNPFIRKLNWSAEECLEYYLKARIEYFESKYSSELQSGEFAYSKPKQKMSSREFHEIVSESKFVRNKLLAKHGYKFQFDIKSCFPTLALQAMKVIRPNVQLMYLEYLVSQPDELRLAIAEKLDVSVGQVKVILSSLLFGAKLNATRNVDVLSKYTIFEALDYDLAKWEELRSMPFIVGFMKNIVSLKLYLPQCAVPSNFKQTSPFADAAGFTKLYWTCELLEKVVREMLVECVHQAGGRCLKIHDCVATDVDVSVEELVQWVAAKSNGEFSIKLSRTEY</sequence>
<comment type="caution">
    <text evidence="1">The sequence shown here is derived from an EMBL/GenBank/DDBJ whole genome shotgun (WGS) entry which is preliminary data.</text>
</comment>
<evidence type="ECO:0000313" key="2">
    <source>
        <dbReference type="Proteomes" id="UP000518288"/>
    </source>
</evidence>
<proteinExistence type="predicted"/>
<evidence type="ECO:0000313" key="1">
    <source>
        <dbReference type="EMBL" id="NYG32110.1"/>
    </source>
</evidence>